<dbReference type="RefSeq" id="WP_003103220.1">
    <property type="nucleotide sequence ID" value="NZ_CBCPIC010000020.1"/>
</dbReference>
<dbReference type="AlphaFoldDB" id="A0A1S1ZQ90"/>
<dbReference type="SFLD" id="SFLDG01144">
    <property type="entry name" value="C2.B.4:_PGP_Like"/>
    <property type="match status" value="1"/>
</dbReference>
<dbReference type="SFLD" id="SFLDG01140">
    <property type="entry name" value="C2.B:_Phosphomannomutase_and_P"/>
    <property type="match status" value="1"/>
</dbReference>
<dbReference type="GO" id="GO:0000287">
    <property type="term" value="F:magnesium ion binding"/>
    <property type="evidence" value="ECO:0007669"/>
    <property type="project" value="TreeGrafter"/>
</dbReference>
<evidence type="ECO:0000313" key="1">
    <source>
        <dbReference type="EMBL" id="PCH11361.1"/>
    </source>
</evidence>
<dbReference type="NCBIfam" id="TIGR01484">
    <property type="entry name" value="HAD-SF-IIB"/>
    <property type="match status" value="1"/>
</dbReference>
<dbReference type="InterPro" id="IPR006379">
    <property type="entry name" value="HAD-SF_hydro_IIB"/>
</dbReference>
<dbReference type="Gene3D" id="3.40.50.1000">
    <property type="entry name" value="HAD superfamily/HAD-like"/>
    <property type="match status" value="1"/>
</dbReference>
<dbReference type="EMBL" id="NSGR01000009">
    <property type="protein sequence ID" value="PCH11361.1"/>
    <property type="molecule type" value="Genomic_DNA"/>
</dbReference>
<dbReference type="PANTHER" id="PTHR10000:SF8">
    <property type="entry name" value="HAD SUPERFAMILY HYDROLASE-LIKE, TYPE 3"/>
    <property type="match status" value="1"/>
</dbReference>
<dbReference type="OrthoDB" id="9790031at2"/>
<dbReference type="Pfam" id="PF08282">
    <property type="entry name" value="Hydrolase_3"/>
    <property type="match status" value="1"/>
</dbReference>
<name>A0A1S1ZQ90_9STRE</name>
<dbReference type="SUPFAM" id="SSF56784">
    <property type="entry name" value="HAD-like"/>
    <property type="match status" value="1"/>
</dbReference>
<comment type="caution">
    <text evidence="1">The sequence shown here is derived from an EMBL/GenBank/DDBJ whole genome shotgun (WGS) entry which is preliminary data.</text>
</comment>
<dbReference type="InterPro" id="IPR023214">
    <property type="entry name" value="HAD_sf"/>
</dbReference>
<evidence type="ECO:0000313" key="2">
    <source>
        <dbReference type="Proteomes" id="UP000217465"/>
    </source>
</evidence>
<dbReference type="GO" id="GO:0016791">
    <property type="term" value="F:phosphatase activity"/>
    <property type="evidence" value="ECO:0007669"/>
    <property type="project" value="TreeGrafter"/>
</dbReference>
<dbReference type="NCBIfam" id="TIGR00099">
    <property type="entry name" value="Cof-subfamily"/>
    <property type="match status" value="1"/>
</dbReference>
<organism evidence="1 2">
    <name type="scientific">Streptococcus parauberis</name>
    <dbReference type="NCBI Taxonomy" id="1348"/>
    <lineage>
        <taxon>Bacteria</taxon>
        <taxon>Bacillati</taxon>
        <taxon>Bacillota</taxon>
        <taxon>Bacilli</taxon>
        <taxon>Lactobacillales</taxon>
        <taxon>Streptococcaceae</taxon>
        <taxon>Streptococcus</taxon>
    </lineage>
</organism>
<protein>
    <submittedName>
        <fullName evidence="1">Sugar phosphatase YidA</fullName>
    </submittedName>
</protein>
<accession>A0A1S1ZQ90</accession>
<dbReference type="InterPro" id="IPR036412">
    <property type="entry name" value="HAD-like_sf"/>
</dbReference>
<sequence length="275" mass="30060">MFDIKILALDLDGTLFTTEKTVTDANKEALKAVRDKGVKVVITTGRPLKAIGNLLEELDLVNEEDYSITFNGGLVQKNTGLILDKSALALSDVKVIHQELDRIGLPTDILSEGTVYSIPSSDGCHSQYYLANPLLSFIEIDSIEDLSKKIVYNKIVTVTDATYLDQQLAKANQDLFGNYESFKSRDIIFEVMPKGINKAFGLNLLCQHLGLEAKNVMAMGDEANDLSMLKWAGLGIAMANATSQAKKVADDVTTLTNDQSGVAQAIHKYILNEVD</sequence>
<dbReference type="Gene3D" id="3.30.1240.10">
    <property type="match status" value="1"/>
</dbReference>
<proteinExistence type="predicted"/>
<dbReference type="SFLD" id="SFLDS00003">
    <property type="entry name" value="Haloacid_Dehalogenase"/>
    <property type="match status" value="1"/>
</dbReference>
<dbReference type="GeneID" id="61419810"/>
<gene>
    <name evidence="1" type="primary">yidA_4</name>
    <name evidence="1" type="ORF">A9Y57_01664</name>
</gene>
<dbReference type="PANTHER" id="PTHR10000">
    <property type="entry name" value="PHOSPHOSERINE PHOSPHATASE"/>
    <property type="match status" value="1"/>
</dbReference>
<dbReference type="GO" id="GO:0005829">
    <property type="term" value="C:cytosol"/>
    <property type="evidence" value="ECO:0007669"/>
    <property type="project" value="TreeGrafter"/>
</dbReference>
<dbReference type="Proteomes" id="UP000217465">
    <property type="component" value="Unassembled WGS sequence"/>
</dbReference>
<dbReference type="InterPro" id="IPR000150">
    <property type="entry name" value="Cof"/>
</dbReference>
<dbReference type="PRINTS" id="PR00119">
    <property type="entry name" value="CATATPASE"/>
</dbReference>
<dbReference type="CDD" id="cd07516">
    <property type="entry name" value="HAD_Pase"/>
    <property type="match status" value="1"/>
</dbReference>
<reference evidence="1 2" key="1">
    <citation type="submission" date="2016-06" db="EMBL/GenBank/DDBJ databases">
        <authorList>
            <person name="Haines A.N."/>
            <person name="Council K.R."/>
        </authorList>
    </citation>
    <scope>NUCLEOTIDE SEQUENCE [LARGE SCALE GENOMIC DNA]</scope>
    <source>
        <strain evidence="1 2">SP158-29</strain>
    </source>
</reference>